<evidence type="ECO:0000256" key="7">
    <source>
        <dbReference type="SAM" id="Phobius"/>
    </source>
</evidence>
<dbReference type="PANTHER" id="PTHR43337:SF1">
    <property type="entry name" value="XANTHINE_URACIL PERMEASE C887.17-RELATED"/>
    <property type="match status" value="1"/>
</dbReference>
<comment type="similarity">
    <text evidence="2">Belongs to the nucleobase:cation symporter-2 (NCS2) (TC 2.A.40) family. Azg-like subfamily.</text>
</comment>
<dbReference type="AlphaFoldDB" id="A0A7J9UXA2"/>
<feature type="transmembrane region" description="Helical" evidence="7">
    <location>
        <begin position="35"/>
        <end position="54"/>
    </location>
</feature>
<proteinExistence type="inferred from homology"/>
<comment type="subcellular location">
    <subcellularLocation>
        <location evidence="1">Endomembrane system</location>
        <topology evidence="1">Multi-pass membrane protein</topology>
    </subcellularLocation>
</comment>
<dbReference type="InterPro" id="IPR045018">
    <property type="entry name" value="Azg-like"/>
</dbReference>
<organism evidence="8 9">
    <name type="scientific">Georgenia ruanii</name>
    <dbReference type="NCBI Taxonomy" id="348442"/>
    <lineage>
        <taxon>Bacteria</taxon>
        <taxon>Bacillati</taxon>
        <taxon>Actinomycetota</taxon>
        <taxon>Actinomycetes</taxon>
        <taxon>Micrococcales</taxon>
        <taxon>Bogoriellaceae</taxon>
        <taxon>Georgenia</taxon>
    </lineage>
</organism>
<feature type="transmembrane region" description="Helical" evidence="7">
    <location>
        <begin position="419"/>
        <end position="450"/>
    </location>
</feature>
<evidence type="ECO:0000256" key="6">
    <source>
        <dbReference type="ARBA" id="ARBA00023136"/>
    </source>
</evidence>
<gene>
    <name evidence="8" type="ORF">GB882_11325</name>
</gene>
<feature type="transmembrane region" description="Helical" evidence="7">
    <location>
        <begin position="284"/>
        <end position="302"/>
    </location>
</feature>
<feature type="transmembrane region" description="Helical" evidence="7">
    <location>
        <begin position="374"/>
        <end position="407"/>
    </location>
</feature>
<dbReference type="PANTHER" id="PTHR43337">
    <property type="entry name" value="XANTHINE/URACIL PERMEASE C887.17-RELATED"/>
    <property type="match status" value="1"/>
</dbReference>
<protein>
    <submittedName>
        <fullName evidence="8">NCS2 family permease</fullName>
    </submittedName>
</protein>
<feature type="transmembrane region" description="Helical" evidence="7">
    <location>
        <begin position="221"/>
        <end position="242"/>
    </location>
</feature>
<feature type="transmembrane region" description="Helical" evidence="7">
    <location>
        <begin position="194"/>
        <end position="214"/>
    </location>
</feature>
<keyword evidence="3" id="KW-0813">Transport</keyword>
<keyword evidence="6 7" id="KW-0472">Membrane</keyword>
<feature type="transmembrane region" description="Helical" evidence="7">
    <location>
        <begin position="125"/>
        <end position="144"/>
    </location>
</feature>
<dbReference type="Proteomes" id="UP000429644">
    <property type="component" value="Unassembled WGS sequence"/>
</dbReference>
<evidence type="ECO:0000256" key="5">
    <source>
        <dbReference type="ARBA" id="ARBA00022989"/>
    </source>
</evidence>
<evidence type="ECO:0000313" key="8">
    <source>
        <dbReference type="EMBL" id="MPV89259.1"/>
    </source>
</evidence>
<evidence type="ECO:0000313" key="9">
    <source>
        <dbReference type="Proteomes" id="UP000429644"/>
    </source>
</evidence>
<dbReference type="GO" id="GO:0005886">
    <property type="term" value="C:plasma membrane"/>
    <property type="evidence" value="ECO:0007669"/>
    <property type="project" value="TreeGrafter"/>
</dbReference>
<keyword evidence="9" id="KW-1185">Reference proteome</keyword>
<keyword evidence="5 7" id="KW-1133">Transmembrane helix</keyword>
<feature type="transmembrane region" description="Helical" evidence="7">
    <location>
        <begin position="74"/>
        <end position="92"/>
    </location>
</feature>
<evidence type="ECO:0000256" key="3">
    <source>
        <dbReference type="ARBA" id="ARBA00022448"/>
    </source>
</evidence>
<dbReference type="GO" id="GO:0005345">
    <property type="term" value="F:purine nucleobase transmembrane transporter activity"/>
    <property type="evidence" value="ECO:0007669"/>
    <property type="project" value="TreeGrafter"/>
</dbReference>
<sequence length="487" mass="49681">MSTTAPSAPPTSLGRLDRFFRLTERGSTVGSEIRGGFATFFAMAYVLVVNAGILSGPDSTGAYLGGGTSPNIPAIAAATALVAGIMTILMGVAANYPLALAAGMGINALLAFTVVQLPGMTWADGMGLVVLEGLVILVLVLTGLRAAVFKAVPHTLKVAISVGIGLFITLVGLVNAGIVRPGGTPLELGINGSLAGWPALVFVFGLFLIAVLMVRKVRGAILIGIVAAAVLAAIIEAVAHIGTKSDANPAGWALSAPTLSGSPVQLPDFSTLGQFSLFGAFEKLGPLAAILLIFSIMLADFFDTMGTMVAIGAEGNLLDEEGNPPNTRNILVVDSLAAAAGGAAGVSSNTSYVESATGVGAGARTGLSAVVTGLAFLVAMFFSPLVAFVPFEAASPALVIVGFLMMTQVVEVPWRDLSIAIPAFLTIVMMPFAYSITAGIGAGFIAYVLLSVVMKGGARRVHWLMWVVSALFVLYFALGPIQAVLGL</sequence>
<keyword evidence="4 7" id="KW-0812">Transmembrane</keyword>
<evidence type="ECO:0000256" key="4">
    <source>
        <dbReference type="ARBA" id="ARBA00022692"/>
    </source>
</evidence>
<dbReference type="RefSeq" id="WP_152231978.1">
    <property type="nucleotide sequence ID" value="NZ_BAAAOT010000008.1"/>
</dbReference>
<evidence type="ECO:0000256" key="2">
    <source>
        <dbReference type="ARBA" id="ARBA00005697"/>
    </source>
</evidence>
<dbReference type="InterPro" id="IPR006043">
    <property type="entry name" value="NCS2"/>
</dbReference>
<feature type="transmembrane region" description="Helical" evidence="7">
    <location>
        <begin position="99"/>
        <end position="119"/>
    </location>
</feature>
<name>A0A7J9UXA2_9MICO</name>
<feature type="transmembrane region" description="Helical" evidence="7">
    <location>
        <begin position="462"/>
        <end position="485"/>
    </location>
</feature>
<reference evidence="8 9" key="1">
    <citation type="submission" date="2019-10" db="EMBL/GenBank/DDBJ databases">
        <title>Georgenia wutianyii sp. nov. and Georgenia yuyongxinii sp. nov. isolated from plateau pika (Ochotona curzoniae) in the Qinghai-Tibet plateau of China.</title>
        <authorList>
            <person name="Tian Z."/>
        </authorList>
    </citation>
    <scope>NUCLEOTIDE SEQUENCE [LARGE SCALE GENOMIC DNA]</scope>
    <source>
        <strain evidence="8 9">JCM 15130</strain>
    </source>
</reference>
<dbReference type="OrthoDB" id="9808458at2"/>
<evidence type="ECO:0000256" key="1">
    <source>
        <dbReference type="ARBA" id="ARBA00004127"/>
    </source>
</evidence>
<dbReference type="GO" id="GO:0012505">
    <property type="term" value="C:endomembrane system"/>
    <property type="evidence" value="ECO:0007669"/>
    <property type="project" value="UniProtKB-SubCell"/>
</dbReference>
<accession>A0A7J9UXA2</accession>
<feature type="transmembrane region" description="Helical" evidence="7">
    <location>
        <begin position="156"/>
        <end position="174"/>
    </location>
</feature>
<dbReference type="EMBL" id="WHPD01002446">
    <property type="protein sequence ID" value="MPV89259.1"/>
    <property type="molecule type" value="Genomic_DNA"/>
</dbReference>
<comment type="caution">
    <text evidence="8">The sequence shown here is derived from an EMBL/GenBank/DDBJ whole genome shotgun (WGS) entry which is preliminary data.</text>
</comment>
<dbReference type="Pfam" id="PF00860">
    <property type="entry name" value="Xan_ur_permease"/>
    <property type="match status" value="1"/>
</dbReference>